<evidence type="ECO:0000256" key="2">
    <source>
        <dbReference type="RuleBase" id="RU004475"/>
    </source>
</evidence>
<name>A0A9K3Q464_9STRA</name>
<comment type="similarity">
    <text evidence="2">Belongs to the 3-beta-HSD family.</text>
</comment>
<keyword evidence="5" id="KW-1185">Reference proteome</keyword>
<dbReference type="EMBL" id="JAGRRH010000005">
    <property type="protein sequence ID" value="KAG7369715.1"/>
    <property type="molecule type" value="Genomic_DNA"/>
</dbReference>
<dbReference type="PANTHER" id="PTHR43245">
    <property type="entry name" value="BIFUNCTIONAL POLYMYXIN RESISTANCE PROTEIN ARNA"/>
    <property type="match status" value="1"/>
</dbReference>
<dbReference type="InterPro" id="IPR002225">
    <property type="entry name" value="3Beta_OHSteriod_DH/Estase"/>
</dbReference>
<organism evidence="4 5">
    <name type="scientific">Nitzschia inconspicua</name>
    <dbReference type="NCBI Taxonomy" id="303405"/>
    <lineage>
        <taxon>Eukaryota</taxon>
        <taxon>Sar</taxon>
        <taxon>Stramenopiles</taxon>
        <taxon>Ochrophyta</taxon>
        <taxon>Bacillariophyta</taxon>
        <taxon>Bacillariophyceae</taxon>
        <taxon>Bacillariophycidae</taxon>
        <taxon>Bacillariales</taxon>
        <taxon>Bacillariaceae</taxon>
        <taxon>Nitzschia</taxon>
    </lineage>
</organism>
<reference evidence="4" key="1">
    <citation type="journal article" date="2021" name="Sci. Rep.">
        <title>Diploid genomic architecture of Nitzschia inconspicua, an elite biomass production diatom.</title>
        <authorList>
            <person name="Oliver A."/>
            <person name="Podell S."/>
            <person name="Pinowska A."/>
            <person name="Traller J.C."/>
            <person name="Smith S.R."/>
            <person name="McClure R."/>
            <person name="Beliaev A."/>
            <person name="Bohutskyi P."/>
            <person name="Hill E.A."/>
            <person name="Rabines A."/>
            <person name="Zheng H."/>
            <person name="Allen L.Z."/>
            <person name="Kuo A."/>
            <person name="Grigoriev I.V."/>
            <person name="Allen A.E."/>
            <person name="Hazlebeck D."/>
            <person name="Allen E.E."/>
        </authorList>
    </citation>
    <scope>NUCLEOTIDE SEQUENCE</scope>
    <source>
        <strain evidence="4">Hildebrandi</strain>
    </source>
</reference>
<sequence>MSPISTTPPKNPGFDTAKSGCHAMVTGSSGFVGARLVEMLLERGAKTVIAFDIVPPSPTLMERFEAVQAKTGGKIITLSQSEGDLCSDSAVEAAFQKVPQLDVVFHIAALVGPFHKREMYYKVNYEGTLRIIDNCKKYKVPKLVYSSSPSTRFTGGDVENLTEDDMHIPDTFVALYAETKARGEEAVHKACDNETFLTVSVAPHQVYGPHDSLFLPKFLETAGSGKLRIFGKGDNIISLCHNDNYCHGLLCGADALYKDSPALRKYYVVTDDEPQYIWKIINSAAVAMGFADLEKKFHLPVWLLYSVAYFCNFLTLLTGKQFKLKPFTVKMMIIHRYFNIKNAKCDLQYQPLKTFDEGWKETIDWFKVNWLPQYKEMGAKEL</sequence>
<dbReference type="OrthoDB" id="10058185at2759"/>
<dbReference type="Proteomes" id="UP000693970">
    <property type="component" value="Unassembled WGS sequence"/>
</dbReference>
<accession>A0A9K3Q464</accession>
<dbReference type="InterPro" id="IPR050177">
    <property type="entry name" value="Lipid_A_modif_metabolic_enz"/>
</dbReference>
<evidence type="ECO:0000313" key="5">
    <source>
        <dbReference type="Proteomes" id="UP000693970"/>
    </source>
</evidence>
<evidence type="ECO:0000256" key="1">
    <source>
        <dbReference type="ARBA" id="ARBA00023002"/>
    </source>
</evidence>
<dbReference type="GO" id="GO:0006694">
    <property type="term" value="P:steroid biosynthetic process"/>
    <property type="evidence" value="ECO:0007669"/>
    <property type="project" value="InterPro"/>
</dbReference>
<evidence type="ECO:0000259" key="3">
    <source>
        <dbReference type="Pfam" id="PF01073"/>
    </source>
</evidence>
<dbReference type="PANTHER" id="PTHR43245:SF51">
    <property type="entry name" value="SHORT CHAIN DEHYDROGENASE_REDUCTASE FAMILY 42E, MEMBER 2"/>
    <property type="match status" value="1"/>
</dbReference>
<protein>
    <submittedName>
        <fullName evidence="4">Nucleoside-diphosphate-sugar epimerase</fullName>
    </submittedName>
</protein>
<proteinExistence type="inferred from homology"/>
<keyword evidence="1 2" id="KW-0560">Oxidoreductase</keyword>
<dbReference type="Pfam" id="PF01073">
    <property type="entry name" value="3Beta_HSD"/>
    <property type="match status" value="1"/>
</dbReference>
<dbReference type="GO" id="GO:0016616">
    <property type="term" value="F:oxidoreductase activity, acting on the CH-OH group of donors, NAD or NADP as acceptor"/>
    <property type="evidence" value="ECO:0007669"/>
    <property type="project" value="InterPro"/>
</dbReference>
<reference evidence="4" key="2">
    <citation type="submission" date="2021-04" db="EMBL/GenBank/DDBJ databases">
        <authorList>
            <person name="Podell S."/>
        </authorList>
    </citation>
    <scope>NUCLEOTIDE SEQUENCE</scope>
    <source>
        <strain evidence="4">Hildebrandi</strain>
    </source>
</reference>
<feature type="domain" description="3-beta hydroxysteroid dehydrogenase/isomerase" evidence="3">
    <location>
        <begin position="24"/>
        <end position="289"/>
    </location>
</feature>
<gene>
    <name evidence="4" type="ORF">IV203_027461</name>
</gene>
<dbReference type="AlphaFoldDB" id="A0A9K3Q464"/>
<comment type="caution">
    <text evidence="4">The sequence shown here is derived from an EMBL/GenBank/DDBJ whole genome shotgun (WGS) entry which is preliminary data.</text>
</comment>
<evidence type="ECO:0000313" key="4">
    <source>
        <dbReference type="EMBL" id="KAG7369715.1"/>
    </source>
</evidence>